<dbReference type="CDD" id="cd08939">
    <property type="entry name" value="KDSR-like_SDR_c"/>
    <property type="match status" value="1"/>
</dbReference>
<dbReference type="PRINTS" id="PR00081">
    <property type="entry name" value="GDHRDH"/>
</dbReference>
<evidence type="ECO:0000256" key="6">
    <source>
        <dbReference type="ARBA" id="ARBA00022919"/>
    </source>
</evidence>
<dbReference type="PRINTS" id="PR00080">
    <property type="entry name" value="SDRFAMILY"/>
</dbReference>
<evidence type="ECO:0000256" key="1">
    <source>
        <dbReference type="ARBA" id="ARBA00004240"/>
    </source>
</evidence>
<evidence type="ECO:0000256" key="2">
    <source>
        <dbReference type="ARBA" id="ARBA00004760"/>
    </source>
</evidence>
<dbReference type="SUPFAM" id="SSF51735">
    <property type="entry name" value="NAD(P)-binding Rossmann-fold domains"/>
    <property type="match status" value="1"/>
</dbReference>
<proteinExistence type="inferred from homology"/>
<dbReference type="InterPro" id="IPR036291">
    <property type="entry name" value="NAD(P)-bd_dom_sf"/>
</dbReference>
<gene>
    <name evidence="12" type="ORF">ACFPM7_29275</name>
</gene>
<dbReference type="Pfam" id="PF00106">
    <property type="entry name" value="adh_short"/>
    <property type="match status" value="1"/>
</dbReference>
<feature type="transmembrane region" description="Helical" evidence="11">
    <location>
        <begin position="245"/>
        <end position="268"/>
    </location>
</feature>
<evidence type="ECO:0000256" key="11">
    <source>
        <dbReference type="SAM" id="Phobius"/>
    </source>
</evidence>
<dbReference type="EC" id="1.1.1.102" evidence="9"/>
<dbReference type="EMBL" id="JBHSKF010000022">
    <property type="protein sequence ID" value="MFC5291162.1"/>
    <property type="molecule type" value="Genomic_DNA"/>
</dbReference>
<comment type="caution">
    <text evidence="12">The sequence shown here is derived from an EMBL/GenBank/DDBJ whole genome shotgun (WGS) entry which is preliminary data.</text>
</comment>
<keyword evidence="6" id="KW-0746">Sphingolipid metabolism</keyword>
<evidence type="ECO:0000256" key="7">
    <source>
        <dbReference type="ARBA" id="ARBA00023002"/>
    </source>
</evidence>
<evidence type="ECO:0000313" key="13">
    <source>
        <dbReference type="Proteomes" id="UP001596157"/>
    </source>
</evidence>
<evidence type="ECO:0000256" key="10">
    <source>
        <dbReference type="RuleBase" id="RU000363"/>
    </source>
</evidence>
<organism evidence="12 13">
    <name type="scientific">Actinokineospora guangxiensis</name>
    <dbReference type="NCBI Taxonomy" id="1490288"/>
    <lineage>
        <taxon>Bacteria</taxon>
        <taxon>Bacillati</taxon>
        <taxon>Actinomycetota</taxon>
        <taxon>Actinomycetes</taxon>
        <taxon>Pseudonocardiales</taxon>
        <taxon>Pseudonocardiaceae</taxon>
        <taxon>Actinokineospora</taxon>
    </lineage>
</organism>
<protein>
    <recommendedName>
        <fullName evidence="9">3-dehydrosphinganine reductase</fullName>
        <ecNumber evidence="9">1.1.1.102</ecNumber>
    </recommendedName>
</protein>
<accession>A0ABW0EV27</accession>
<evidence type="ECO:0000313" key="12">
    <source>
        <dbReference type="EMBL" id="MFC5291162.1"/>
    </source>
</evidence>
<sequence>MERKDSRSPVGRISAGTHAVITGGSSGIGFATARLLVSRGARVSLVARDAERLEKAARKLQDCGGRVATASVDVADQDGVDKAFAGLVERQGACDILVTSAGITHPGYFGDLSPEVFRRVMDTNYFGTLWPIQAVVPQMIERGRGSIVGISSLVGMYGTFGYTAFSPSKFAVRGLLESLRDELTPHGVHVGYVCPPDVDTPHYAYEQPHLPAEYKAFANAMAVMPPEEVAGEIVRGIERRKSRMVIGATNQLAVATFGLLPGALHWYVDRVVRKVRRRGGSGAPGRGDRRFLR</sequence>
<dbReference type="GO" id="GO:0016491">
    <property type="term" value="F:oxidoreductase activity"/>
    <property type="evidence" value="ECO:0007669"/>
    <property type="project" value="UniProtKB-KW"/>
</dbReference>
<keyword evidence="11" id="KW-0812">Transmembrane</keyword>
<keyword evidence="11" id="KW-1133">Transmembrane helix</keyword>
<evidence type="ECO:0000256" key="9">
    <source>
        <dbReference type="ARBA" id="ARBA00026112"/>
    </source>
</evidence>
<reference evidence="13" key="1">
    <citation type="journal article" date="2019" name="Int. J. Syst. Evol. Microbiol.">
        <title>The Global Catalogue of Microorganisms (GCM) 10K type strain sequencing project: providing services to taxonomists for standard genome sequencing and annotation.</title>
        <authorList>
            <consortium name="The Broad Institute Genomics Platform"/>
            <consortium name="The Broad Institute Genome Sequencing Center for Infectious Disease"/>
            <person name="Wu L."/>
            <person name="Ma J."/>
        </authorList>
    </citation>
    <scope>NUCLEOTIDE SEQUENCE [LARGE SCALE GENOMIC DNA]</scope>
    <source>
        <strain evidence="13">CCUG 59778</strain>
    </source>
</reference>
<keyword evidence="4" id="KW-0256">Endoplasmic reticulum</keyword>
<comment type="subcellular location">
    <subcellularLocation>
        <location evidence="1">Endoplasmic reticulum</location>
    </subcellularLocation>
</comment>
<keyword evidence="8" id="KW-0443">Lipid metabolism</keyword>
<dbReference type="Proteomes" id="UP001596157">
    <property type="component" value="Unassembled WGS sequence"/>
</dbReference>
<keyword evidence="7 12" id="KW-0560">Oxidoreductase</keyword>
<dbReference type="RefSeq" id="WP_378251075.1">
    <property type="nucleotide sequence ID" value="NZ_JBHSKF010000022.1"/>
</dbReference>
<evidence type="ECO:0000256" key="4">
    <source>
        <dbReference type="ARBA" id="ARBA00022824"/>
    </source>
</evidence>
<keyword evidence="11" id="KW-0472">Membrane</keyword>
<dbReference type="InterPro" id="IPR045022">
    <property type="entry name" value="KDSR-like"/>
</dbReference>
<keyword evidence="5" id="KW-0521">NADP</keyword>
<keyword evidence="13" id="KW-1185">Reference proteome</keyword>
<dbReference type="Gene3D" id="3.40.50.720">
    <property type="entry name" value="NAD(P)-binding Rossmann-like Domain"/>
    <property type="match status" value="1"/>
</dbReference>
<evidence type="ECO:0000256" key="5">
    <source>
        <dbReference type="ARBA" id="ARBA00022857"/>
    </source>
</evidence>
<evidence type="ECO:0000256" key="3">
    <source>
        <dbReference type="ARBA" id="ARBA00004991"/>
    </source>
</evidence>
<evidence type="ECO:0000256" key="8">
    <source>
        <dbReference type="ARBA" id="ARBA00023098"/>
    </source>
</evidence>
<dbReference type="PANTHER" id="PTHR43550:SF3">
    <property type="entry name" value="3-KETODIHYDROSPHINGOSINE REDUCTASE"/>
    <property type="match status" value="1"/>
</dbReference>
<dbReference type="PANTHER" id="PTHR43550">
    <property type="entry name" value="3-KETODIHYDROSPHINGOSINE REDUCTASE"/>
    <property type="match status" value="1"/>
</dbReference>
<comment type="pathway">
    <text evidence="3">Sphingolipid metabolism.</text>
</comment>
<comment type="similarity">
    <text evidence="10">Belongs to the short-chain dehydrogenases/reductases (SDR) family.</text>
</comment>
<comment type="pathway">
    <text evidence="2">Lipid metabolism; sphingolipid metabolism.</text>
</comment>
<dbReference type="InterPro" id="IPR002347">
    <property type="entry name" value="SDR_fam"/>
</dbReference>
<name>A0ABW0EV27_9PSEU</name>